<sequence length="458" mass="47158">MLNRRMLLARTAGLAVAGVFAGKASAKSLPGIEMAAMRGSINATEIGVQPGAVDDQSKAFARMLTEASDRDQPVFLPPGTYLVSNLKLPARVRLSGVPGATRIVYGGNGHLMMAEQAEHIELSGLMLDGANRWLADYAQGLLDLRRVAHLVVDNCQVTGSGKNGLALEHAVGRVGRCDISGAADAGIYSVEAGGLEISGNTVSDCANGGILVHRWQAAEDGTIVSGNRVQRIGARSGGTGQNGNGINAFRAGNVIISGNVVSDCAFTAIRANSASNLQITGNTCSRSGETGIYSEFSFEGAILSNNLVDGAANGISIVNFNEGGRMAVCSNNIVRNLTTVGPYTADPPGFGVGISAEADTTVSGNVVENAPLYGMQLGWGPYLRNVAATGNIIRKAGTGIVVSVVEGSGTAVISDNIIDGAKNGAIIGQRWADPVTGDLSQSTDTGYAHLTVERNKVS</sequence>
<feature type="domain" description="Rhamnogalacturonase A/B/Epimerase-like pectate lyase" evidence="3">
    <location>
        <begin position="41"/>
        <end position="99"/>
    </location>
</feature>
<dbReference type="PROSITE" id="PS51318">
    <property type="entry name" value="TAT"/>
    <property type="match status" value="1"/>
</dbReference>
<feature type="signal peptide" evidence="2">
    <location>
        <begin position="1"/>
        <end position="26"/>
    </location>
</feature>
<dbReference type="SUPFAM" id="SSF51126">
    <property type="entry name" value="Pectin lyase-like"/>
    <property type="match status" value="2"/>
</dbReference>
<dbReference type="InterPro" id="IPR022388">
    <property type="entry name" value="CHP03808"/>
</dbReference>
<keyword evidence="1" id="KW-0677">Repeat</keyword>
<dbReference type="Proteomes" id="UP000046122">
    <property type="component" value="Unassembled WGS sequence"/>
</dbReference>
<dbReference type="Pfam" id="PF13229">
    <property type="entry name" value="Beta_helix"/>
    <property type="match status" value="1"/>
</dbReference>
<dbReference type="NCBIfam" id="TIGR03808">
    <property type="entry name" value="RR_plus_rpt_1"/>
    <property type="match status" value="1"/>
</dbReference>
<evidence type="ECO:0000256" key="2">
    <source>
        <dbReference type="SAM" id="SignalP"/>
    </source>
</evidence>
<dbReference type="InterPro" id="IPR024535">
    <property type="entry name" value="RHGA/B-epi-like_pectate_lyase"/>
</dbReference>
<dbReference type="PANTHER" id="PTHR22990">
    <property type="entry name" value="F-BOX ONLY PROTEIN"/>
    <property type="match status" value="1"/>
</dbReference>
<reference evidence="5 6" key="1">
    <citation type="submission" date="2014-08" db="EMBL/GenBank/DDBJ databases">
        <authorList>
            <person name="Moulin Lionel"/>
        </authorList>
    </citation>
    <scope>NUCLEOTIDE SEQUENCE [LARGE SCALE GENOMIC DNA]</scope>
</reference>
<evidence type="ECO:0008006" key="7">
    <source>
        <dbReference type="Google" id="ProtNLM"/>
    </source>
</evidence>
<dbReference type="PANTHER" id="PTHR22990:SF15">
    <property type="entry name" value="F-BOX ONLY PROTEIN 10"/>
    <property type="match status" value="1"/>
</dbReference>
<evidence type="ECO:0000313" key="6">
    <source>
        <dbReference type="Proteomes" id="UP000046122"/>
    </source>
</evidence>
<dbReference type="NCBIfam" id="TIGR03807">
    <property type="entry name" value="RR_fam_repeat"/>
    <property type="match status" value="1"/>
</dbReference>
<evidence type="ECO:0000259" key="4">
    <source>
        <dbReference type="Pfam" id="PF13229"/>
    </source>
</evidence>
<dbReference type="InterPro" id="IPR012334">
    <property type="entry name" value="Pectin_lyas_fold"/>
</dbReference>
<dbReference type="InterPro" id="IPR022444">
    <property type="entry name" value="Cofactor-bd_rpt"/>
</dbReference>
<dbReference type="AlphaFoldDB" id="A0A090G3J6"/>
<evidence type="ECO:0000259" key="3">
    <source>
        <dbReference type="Pfam" id="PF12708"/>
    </source>
</evidence>
<protein>
    <recommendedName>
        <fullName evidence="7">TIGR03808 family TAT-translocated repetitive protein</fullName>
    </recommendedName>
</protein>
<dbReference type="InterPro" id="IPR039448">
    <property type="entry name" value="Beta_helix"/>
</dbReference>
<gene>
    <name evidence="5" type="ORF">MPL3365_210060</name>
</gene>
<dbReference type="InterPro" id="IPR006311">
    <property type="entry name" value="TAT_signal"/>
</dbReference>
<dbReference type="InterPro" id="IPR051550">
    <property type="entry name" value="SCF-Subunits/Alg-Epimerases"/>
</dbReference>
<feature type="chain" id="PRO_5001856373" description="TIGR03808 family TAT-translocated repetitive protein" evidence="2">
    <location>
        <begin position="27"/>
        <end position="458"/>
    </location>
</feature>
<dbReference type="Pfam" id="PF12708">
    <property type="entry name" value="Pect-lyase_RHGA_epim"/>
    <property type="match status" value="1"/>
</dbReference>
<dbReference type="InterPro" id="IPR011050">
    <property type="entry name" value="Pectin_lyase_fold/virulence"/>
</dbReference>
<name>A0A090G3J6_MESPL</name>
<evidence type="ECO:0000313" key="5">
    <source>
        <dbReference type="EMBL" id="CDX55805.1"/>
    </source>
</evidence>
<dbReference type="InterPro" id="IPR006626">
    <property type="entry name" value="PbH1"/>
</dbReference>
<organism evidence="5 6">
    <name type="scientific">Mesorhizobium plurifarium</name>
    <dbReference type="NCBI Taxonomy" id="69974"/>
    <lineage>
        <taxon>Bacteria</taxon>
        <taxon>Pseudomonadati</taxon>
        <taxon>Pseudomonadota</taxon>
        <taxon>Alphaproteobacteria</taxon>
        <taxon>Hyphomicrobiales</taxon>
        <taxon>Phyllobacteriaceae</taxon>
        <taxon>Mesorhizobium</taxon>
    </lineage>
</organism>
<evidence type="ECO:0000256" key="1">
    <source>
        <dbReference type="ARBA" id="ARBA00022737"/>
    </source>
</evidence>
<accession>A0A090G3J6</accession>
<feature type="domain" description="Right handed beta helix" evidence="4">
    <location>
        <begin position="223"/>
        <end position="377"/>
    </location>
</feature>
<keyword evidence="2" id="KW-0732">Signal</keyword>
<dbReference type="Gene3D" id="2.160.20.10">
    <property type="entry name" value="Single-stranded right-handed beta-helix, Pectin lyase-like"/>
    <property type="match status" value="3"/>
</dbReference>
<proteinExistence type="predicted"/>
<dbReference type="SMART" id="SM00710">
    <property type="entry name" value="PbH1"/>
    <property type="match status" value="10"/>
</dbReference>
<dbReference type="EMBL" id="CCNE01000014">
    <property type="protein sequence ID" value="CDX55805.1"/>
    <property type="molecule type" value="Genomic_DNA"/>
</dbReference>